<reference evidence="6 7" key="1">
    <citation type="submission" date="2018-01" db="EMBL/GenBank/DDBJ databases">
        <title>Halomonas endophytica sp. nov., isolated from storage liquid in the stems of Populus euphratica.</title>
        <authorList>
            <person name="Chen C."/>
        </authorList>
    </citation>
    <scope>NUCLEOTIDE SEQUENCE [LARGE SCALE GENOMIC DNA]</scope>
    <source>
        <strain evidence="6 7">MC28</strain>
    </source>
</reference>
<protein>
    <submittedName>
        <fullName evidence="6">Molybdate ABC transporter substrate-binding protein</fullName>
    </submittedName>
</protein>
<dbReference type="Pfam" id="PF13531">
    <property type="entry name" value="SBP_bac_11"/>
    <property type="match status" value="1"/>
</dbReference>
<evidence type="ECO:0000256" key="2">
    <source>
        <dbReference type="ARBA" id="ARBA00022723"/>
    </source>
</evidence>
<dbReference type="GO" id="GO:0046872">
    <property type="term" value="F:metal ion binding"/>
    <property type="evidence" value="ECO:0007669"/>
    <property type="project" value="UniProtKB-KW"/>
</dbReference>
<feature type="chain" id="PRO_5014821494" evidence="5">
    <location>
        <begin position="20"/>
        <end position="250"/>
    </location>
</feature>
<evidence type="ECO:0000313" key="7">
    <source>
        <dbReference type="Proteomes" id="UP000235803"/>
    </source>
</evidence>
<accession>A0A2N7U020</accession>
<dbReference type="GO" id="GO:0030973">
    <property type="term" value="F:molybdate ion binding"/>
    <property type="evidence" value="ECO:0007669"/>
    <property type="project" value="InterPro"/>
</dbReference>
<feature type="binding site" evidence="4">
    <location>
        <position position="56"/>
    </location>
    <ligand>
        <name>molybdate</name>
        <dbReference type="ChEBI" id="CHEBI:36264"/>
    </ligand>
</feature>
<sequence>MKKLAFLLITLVLPVVAQAGELRVAVAANFLGSMEQLAAEFEEQTGHDVIISSGSSGAFYAQIVNDAPFDVFFSADTQRPEALVNEGLAVDESRFTYAIGVPVLWSTHEDLVDAQGEVLSNGDYRYLSVADPQNAPYGLAAQQVLTELGLWDELTSQQRVVQAQTIGQAHSQIASGAAELGFVALAQVIQEDGDIPGSHWIPPAEYHDPIVQQAVILNTAQDQELAEEFMAWIQGPRATEVIEAAGYSVP</sequence>
<keyword evidence="2 4" id="KW-0479">Metal-binding</keyword>
<name>A0A2N7U020_9GAMM</name>
<dbReference type="RefSeq" id="WP_102654320.1">
    <property type="nucleotide sequence ID" value="NZ_PNRF01000032.1"/>
</dbReference>
<dbReference type="AlphaFoldDB" id="A0A2N7U020"/>
<comment type="similarity">
    <text evidence="1">Belongs to the bacterial solute-binding protein ModA family.</text>
</comment>
<feature type="signal peptide" evidence="5">
    <location>
        <begin position="1"/>
        <end position="19"/>
    </location>
</feature>
<dbReference type="InterPro" id="IPR050682">
    <property type="entry name" value="ModA/WtpA"/>
</dbReference>
<proteinExistence type="inferred from homology"/>
<dbReference type="NCBIfam" id="TIGR01256">
    <property type="entry name" value="modA"/>
    <property type="match status" value="1"/>
</dbReference>
<evidence type="ECO:0000256" key="4">
    <source>
        <dbReference type="PIRSR" id="PIRSR004846-1"/>
    </source>
</evidence>
<dbReference type="SUPFAM" id="SSF53850">
    <property type="entry name" value="Periplasmic binding protein-like II"/>
    <property type="match status" value="1"/>
</dbReference>
<dbReference type="PANTHER" id="PTHR30632:SF14">
    <property type="entry name" value="TUNGSTATE_MOLYBDATE_CHROMATE-BINDING PROTEIN MODA"/>
    <property type="match status" value="1"/>
</dbReference>
<dbReference type="PANTHER" id="PTHR30632">
    <property type="entry name" value="MOLYBDATE-BINDING PERIPLASMIC PROTEIN"/>
    <property type="match status" value="1"/>
</dbReference>
<keyword evidence="7" id="KW-1185">Reference proteome</keyword>
<dbReference type="PIRSF" id="PIRSF004846">
    <property type="entry name" value="ModA"/>
    <property type="match status" value="1"/>
</dbReference>
<dbReference type="EMBL" id="PNRF01000032">
    <property type="protein sequence ID" value="PMR73771.1"/>
    <property type="molecule type" value="Genomic_DNA"/>
</dbReference>
<dbReference type="Gene3D" id="3.40.190.10">
    <property type="entry name" value="Periplasmic binding protein-like II"/>
    <property type="match status" value="2"/>
</dbReference>
<evidence type="ECO:0000256" key="5">
    <source>
        <dbReference type="SAM" id="SignalP"/>
    </source>
</evidence>
<organism evidence="6 7">
    <name type="scientific">Billgrantia endophytica</name>
    <dbReference type="NCBI Taxonomy" id="2033802"/>
    <lineage>
        <taxon>Bacteria</taxon>
        <taxon>Pseudomonadati</taxon>
        <taxon>Pseudomonadota</taxon>
        <taxon>Gammaproteobacteria</taxon>
        <taxon>Oceanospirillales</taxon>
        <taxon>Halomonadaceae</taxon>
        <taxon>Billgrantia</taxon>
    </lineage>
</organism>
<feature type="binding site" evidence="4">
    <location>
        <position position="166"/>
    </location>
    <ligand>
        <name>molybdate</name>
        <dbReference type="ChEBI" id="CHEBI:36264"/>
    </ligand>
</feature>
<comment type="caution">
    <text evidence="6">The sequence shown here is derived from an EMBL/GenBank/DDBJ whole genome shotgun (WGS) entry which is preliminary data.</text>
</comment>
<keyword evidence="3 5" id="KW-0732">Signal</keyword>
<evidence type="ECO:0000256" key="3">
    <source>
        <dbReference type="ARBA" id="ARBA00022729"/>
    </source>
</evidence>
<gene>
    <name evidence="6" type="primary">modA</name>
    <name evidence="6" type="ORF">C1H69_15675</name>
</gene>
<dbReference type="Proteomes" id="UP000235803">
    <property type="component" value="Unassembled WGS sequence"/>
</dbReference>
<evidence type="ECO:0000313" key="6">
    <source>
        <dbReference type="EMBL" id="PMR73771.1"/>
    </source>
</evidence>
<dbReference type="InterPro" id="IPR044084">
    <property type="entry name" value="AvModA-like_subst-bd"/>
</dbReference>
<dbReference type="GO" id="GO:0015689">
    <property type="term" value="P:molybdate ion transport"/>
    <property type="evidence" value="ECO:0007669"/>
    <property type="project" value="InterPro"/>
</dbReference>
<evidence type="ECO:0000256" key="1">
    <source>
        <dbReference type="ARBA" id="ARBA00009175"/>
    </source>
</evidence>
<keyword evidence="4" id="KW-0500">Molybdenum</keyword>
<dbReference type="OrthoDB" id="9785015at2"/>
<dbReference type="CDD" id="cd13539">
    <property type="entry name" value="PBP2_AvModA"/>
    <property type="match status" value="1"/>
</dbReference>
<dbReference type="InterPro" id="IPR005950">
    <property type="entry name" value="ModA"/>
</dbReference>